<dbReference type="InterPro" id="IPR017884">
    <property type="entry name" value="SANT_dom"/>
</dbReference>
<keyword evidence="4" id="KW-0539">Nucleus</keyword>
<dbReference type="InterPro" id="IPR022003">
    <property type="entry name" value="RST"/>
</dbReference>
<reference evidence="9" key="1">
    <citation type="journal article" date="2022" name="Proc. Natl. Acad. Sci. U.S.A.">
        <title>Life cycle and functional genomics of the unicellular red alga Galdieria for elucidating algal and plant evolution and industrial use.</title>
        <authorList>
            <person name="Hirooka S."/>
            <person name="Itabashi T."/>
            <person name="Ichinose T.M."/>
            <person name="Onuma R."/>
            <person name="Fujiwara T."/>
            <person name="Yamashita S."/>
            <person name="Jong L.W."/>
            <person name="Tomita R."/>
            <person name="Iwane A.H."/>
            <person name="Miyagishima S.Y."/>
        </authorList>
    </citation>
    <scope>NUCLEOTIDE SEQUENCE</scope>
    <source>
        <strain evidence="9">NBRC 102759</strain>
    </source>
</reference>
<dbReference type="AlphaFoldDB" id="A0A9C7UU14"/>
<dbReference type="PANTHER" id="PTHR44042:SF67">
    <property type="entry name" value="MYB-LIKE PROTEIN I"/>
    <property type="match status" value="1"/>
</dbReference>
<evidence type="ECO:0000256" key="2">
    <source>
        <dbReference type="ARBA" id="ARBA00023015"/>
    </source>
</evidence>
<dbReference type="Pfam" id="PF12174">
    <property type="entry name" value="RST"/>
    <property type="match status" value="1"/>
</dbReference>
<dbReference type="Pfam" id="PF00249">
    <property type="entry name" value="Myb_DNA-binding"/>
    <property type="match status" value="1"/>
</dbReference>
<feature type="compositionally biased region" description="Low complexity" evidence="5">
    <location>
        <begin position="12"/>
        <end position="29"/>
    </location>
</feature>
<dbReference type="PROSITE" id="PS51294">
    <property type="entry name" value="HTH_MYB"/>
    <property type="match status" value="1"/>
</dbReference>
<proteinExistence type="predicted"/>
<gene>
    <name evidence="9" type="ORF">GpartN1_g6921.t1</name>
</gene>
<dbReference type="InterPro" id="IPR017930">
    <property type="entry name" value="Myb_dom"/>
</dbReference>
<protein>
    <submittedName>
        <fullName evidence="9">Uncharacterized protein</fullName>
    </submittedName>
</protein>
<evidence type="ECO:0000256" key="4">
    <source>
        <dbReference type="ARBA" id="ARBA00023242"/>
    </source>
</evidence>
<keyword evidence="2" id="KW-0805">Transcription regulation</keyword>
<sequence>MEKPSNDHPSHYDSLACSDSSSQQHSSSSKKVIYNRSRIVHMDEMIRAILPKLDTIDQERVQQCYEAWKRKQVKTHTLLHQLRNIVSSDLLQSEVERIRQEKWKRSRHSTNHTSVRRCTPILDENPKELGNSNPIREKDASHSQQNPFLWSDQHTVKRSWTKEEHFLFLQGLEEYGKGQWQAIANKIGTKTASQVRSHCKKYLMRQQKDQQSKKMKTIHDMTMESPEMQQLAKKQQQATTHRNPMDSPNLFFPKIDKESIEKKNQVTCDTQENHQSYTECNYQLQEQITKIPYFIRERRIRRLENCLQQVKLSMHWMLSRWAKEYPK</sequence>
<dbReference type="InterPro" id="IPR001005">
    <property type="entry name" value="SANT/Myb"/>
</dbReference>
<feature type="compositionally biased region" description="Basic and acidic residues" evidence="5">
    <location>
        <begin position="1"/>
        <end position="11"/>
    </location>
</feature>
<feature type="domain" description="Myb-like" evidence="6">
    <location>
        <begin position="152"/>
        <end position="203"/>
    </location>
</feature>
<dbReference type="Proteomes" id="UP001061958">
    <property type="component" value="Unassembled WGS sequence"/>
</dbReference>
<feature type="region of interest" description="Disordered" evidence="5">
    <location>
        <begin position="1"/>
        <end position="31"/>
    </location>
</feature>
<dbReference type="PANTHER" id="PTHR44042">
    <property type="entry name" value="DUPLICATED HOMEODOMAIN-LIKE SUPERFAMILY PROTEIN-RELATED"/>
    <property type="match status" value="1"/>
</dbReference>
<dbReference type="GO" id="GO:0005634">
    <property type="term" value="C:nucleus"/>
    <property type="evidence" value="ECO:0007669"/>
    <property type="project" value="UniProtKB-SubCell"/>
</dbReference>
<reference evidence="9" key="2">
    <citation type="submission" date="2022-01" db="EMBL/GenBank/DDBJ databases">
        <authorList>
            <person name="Hirooka S."/>
            <person name="Miyagishima S.Y."/>
        </authorList>
    </citation>
    <scope>NUCLEOTIDE SEQUENCE</scope>
    <source>
        <strain evidence="9">NBRC 102759</strain>
    </source>
</reference>
<evidence type="ECO:0000259" key="7">
    <source>
        <dbReference type="PROSITE" id="PS51293"/>
    </source>
</evidence>
<dbReference type="GO" id="GO:0003677">
    <property type="term" value="F:DNA binding"/>
    <property type="evidence" value="ECO:0007669"/>
    <property type="project" value="InterPro"/>
</dbReference>
<dbReference type="SMART" id="SM00717">
    <property type="entry name" value="SANT"/>
    <property type="match status" value="1"/>
</dbReference>
<dbReference type="PROSITE" id="PS50090">
    <property type="entry name" value="MYB_LIKE"/>
    <property type="match status" value="1"/>
</dbReference>
<comment type="caution">
    <text evidence="9">The sequence shown here is derived from an EMBL/GenBank/DDBJ whole genome shotgun (WGS) entry which is preliminary data.</text>
</comment>
<evidence type="ECO:0000313" key="10">
    <source>
        <dbReference type="Proteomes" id="UP001061958"/>
    </source>
</evidence>
<comment type="subcellular location">
    <subcellularLocation>
        <location evidence="1">Nucleus</location>
    </subcellularLocation>
</comment>
<keyword evidence="10" id="KW-1185">Reference proteome</keyword>
<keyword evidence="3" id="KW-0804">Transcription</keyword>
<feature type="domain" description="HTH myb-type" evidence="8">
    <location>
        <begin position="152"/>
        <end position="207"/>
    </location>
</feature>
<name>A0A9C7UU14_9RHOD</name>
<evidence type="ECO:0000256" key="5">
    <source>
        <dbReference type="SAM" id="MobiDB-lite"/>
    </source>
</evidence>
<dbReference type="Gene3D" id="1.10.10.60">
    <property type="entry name" value="Homeodomain-like"/>
    <property type="match status" value="1"/>
</dbReference>
<evidence type="ECO:0000259" key="6">
    <source>
        <dbReference type="PROSITE" id="PS50090"/>
    </source>
</evidence>
<evidence type="ECO:0000256" key="1">
    <source>
        <dbReference type="ARBA" id="ARBA00004123"/>
    </source>
</evidence>
<organism evidence="9 10">
    <name type="scientific">Galdieria partita</name>
    <dbReference type="NCBI Taxonomy" id="83374"/>
    <lineage>
        <taxon>Eukaryota</taxon>
        <taxon>Rhodophyta</taxon>
        <taxon>Bangiophyceae</taxon>
        <taxon>Galdieriales</taxon>
        <taxon>Galdieriaceae</taxon>
        <taxon>Galdieria</taxon>
    </lineage>
</organism>
<feature type="domain" description="SANT" evidence="7">
    <location>
        <begin position="155"/>
        <end position="207"/>
    </location>
</feature>
<dbReference type="InterPro" id="IPR009057">
    <property type="entry name" value="Homeodomain-like_sf"/>
</dbReference>
<feature type="region of interest" description="Disordered" evidence="5">
    <location>
        <begin position="122"/>
        <end position="144"/>
    </location>
</feature>
<dbReference type="NCBIfam" id="TIGR01557">
    <property type="entry name" value="myb_SHAQKYF"/>
    <property type="match status" value="1"/>
</dbReference>
<evidence type="ECO:0000259" key="8">
    <source>
        <dbReference type="PROSITE" id="PS51294"/>
    </source>
</evidence>
<dbReference type="InterPro" id="IPR006447">
    <property type="entry name" value="Myb_dom_plants"/>
</dbReference>
<dbReference type="SUPFAM" id="SSF46689">
    <property type="entry name" value="Homeodomain-like"/>
    <property type="match status" value="1"/>
</dbReference>
<dbReference type="PROSITE" id="PS51293">
    <property type="entry name" value="SANT"/>
    <property type="match status" value="1"/>
</dbReference>
<evidence type="ECO:0000256" key="3">
    <source>
        <dbReference type="ARBA" id="ARBA00023163"/>
    </source>
</evidence>
<accession>A0A9C7UU14</accession>
<dbReference type="EMBL" id="BQMJ01000065">
    <property type="protein sequence ID" value="GJQ15130.1"/>
    <property type="molecule type" value="Genomic_DNA"/>
</dbReference>
<dbReference type="OrthoDB" id="6034at2759"/>
<dbReference type="CDD" id="cd00167">
    <property type="entry name" value="SANT"/>
    <property type="match status" value="1"/>
</dbReference>
<evidence type="ECO:0000313" key="9">
    <source>
        <dbReference type="EMBL" id="GJQ15130.1"/>
    </source>
</evidence>